<evidence type="ECO:0000313" key="1">
    <source>
        <dbReference type="EMBL" id="VVC91572.1"/>
    </source>
</evidence>
<gene>
    <name evidence="1" type="ORF">LSINAPIS_LOCUS4215</name>
</gene>
<evidence type="ECO:0000313" key="2">
    <source>
        <dbReference type="Proteomes" id="UP000324832"/>
    </source>
</evidence>
<reference evidence="1 2" key="1">
    <citation type="submission" date="2017-07" db="EMBL/GenBank/DDBJ databases">
        <authorList>
            <person name="Talla V."/>
            <person name="Backstrom N."/>
        </authorList>
    </citation>
    <scope>NUCLEOTIDE SEQUENCE [LARGE SCALE GENOMIC DNA]</scope>
</reference>
<name>A0A5E4Q257_9NEOP</name>
<dbReference type="Proteomes" id="UP000324832">
    <property type="component" value="Unassembled WGS sequence"/>
</dbReference>
<protein>
    <submittedName>
        <fullName evidence="1">Uncharacterized protein</fullName>
    </submittedName>
</protein>
<sequence>MIELANVEVMSSDRVTAAHQNICRDHVVTWDGTTASEMTHNLSCQKASHSLLRCKTKNLK</sequence>
<accession>A0A5E4Q257</accession>
<organism evidence="1 2">
    <name type="scientific">Leptidea sinapis</name>
    <dbReference type="NCBI Taxonomy" id="189913"/>
    <lineage>
        <taxon>Eukaryota</taxon>
        <taxon>Metazoa</taxon>
        <taxon>Ecdysozoa</taxon>
        <taxon>Arthropoda</taxon>
        <taxon>Hexapoda</taxon>
        <taxon>Insecta</taxon>
        <taxon>Pterygota</taxon>
        <taxon>Neoptera</taxon>
        <taxon>Endopterygota</taxon>
        <taxon>Lepidoptera</taxon>
        <taxon>Glossata</taxon>
        <taxon>Ditrysia</taxon>
        <taxon>Papilionoidea</taxon>
        <taxon>Pieridae</taxon>
        <taxon>Dismorphiinae</taxon>
        <taxon>Leptidea</taxon>
    </lineage>
</organism>
<proteinExistence type="predicted"/>
<keyword evidence="2" id="KW-1185">Reference proteome</keyword>
<dbReference type="EMBL" id="FZQP02001092">
    <property type="protein sequence ID" value="VVC91572.1"/>
    <property type="molecule type" value="Genomic_DNA"/>
</dbReference>
<dbReference type="AlphaFoldDB" id="A0A5E4Q257"/>